<evidence type="ECO:0000259" key="1">
    <source>
        <dbReference type="Pfam" id="PF09762"/>
    </source>
</evidence>
<protein>
    <recommendedName>
        <fullName evidence="1">CCDC93 coiled-coil domain-containing protein</fullName>
    </recommendedName>
</protein>
<dbReference type="Proteomes" id="UP000231279">
    <property type="component" value="Unassembled WGS sequence"/>
</dbReference>
<evidence type="ECO:0000313" key="3">
    <source>
        <dbReference type="Proteomes" id="UP000231279"/>
    </source>
</evidence>
<dbReference type="OrthoDB" id="16092at2759"/>
<evidence type="ECO:0000313" key="2">
    <source>
        <dbReference type="EMBL" id="PIN08054.1"/>
    </source>
</evidence>
<dbReference type="STRING" id="429701.A0A2G9GRX4"/>
<dbReference type="GO" id="GO:0006893">
    <property type="term" value="P:Golgi to plasma membrane transport"/>
    <property type="evidence" value="ECO:0007669"/>
    <property type="project" value="TreeGrafter"/>
</dbReference>
<feature type="domain" description="CCDC93 coiled-coil" evidence="1">
    <location>
        <begin position="111"/>
        <end position="153"/>
    </location>
</feature>
<accession>A0A2G9GRX4</accession>
<sequence length="226" mass="25893">MAKDENEREADALGEVRILHERIDEECPNSQGWRLVSLLESLKELEKQEHDLHSQRKSDCSRLVYLSNGFPLSTPPHVVAMLTLFPCLPNPLTHTQTSTRTCTHENLGIACELATELRSIVSLKRQLDEVPSQAELMQYELRFSELNSQVQIKELMLKEIPLLNSISLQKLEKVQLALQSEQKSCDAMKEKYAAAISEQRQEFFSLEECARTERLRAQTDEHGPHI</sequence>
<gene>
    <name evidence="2" type="ORF">CDL12_19374</name>
</gene>
<dbReference type="Pfam" id="PF09762">
    <property type="entry name" value="CCDC93_CC"/>
    <property type="match status" value="1"/>
</dbReference>
<dbReference type="PANTHER" id="PTHR16441">
    <property type="entry name" value="FIDIPIDINE"/>
    <property type="match status" value="1"/>
</dbReference>
<dbReference type="PANTHER" id="PTHR16441:SF0">
    <property type="entry name" value="COILED-COIL DOMAIN-CONTAINING PROTEIN 93"/>
    <property type="match status" value="1"/>
</dbReference>
<proteinExistence type="predicted"/>
<name>A0A2G9GRX4_9LAMI</name>
<dbReference type="AlphaFoldDB" id="A0A2G9GRX4"/>
<reference evidence="3" key="1">
    <citation type="journal article" date="2018" name="Gigascience">
        <title>Genome assembly of the Pink Ipe (Handroanthus impetiginosus, Bignoniaceae), a highly valued, ecologically keystone Neotropical timber forest tree.</title>
        <authorList>
            <person name="Silva-Junior O.B."/>
            <person name="Grattapaglia D."/>
            <person name="Novaes E."/>
            <person name="Collevatti R.G."/>
        </authorList>
    </citation>
    <scope>NUCLEOTIDE SEQUENCE [LARGE SCALE GENOMIC DNA]</scope>
    <source>
        <strain evidence="3">cv. UFG-1</strain>
    </source>
</reference>
<dbReference type="InterPro" id="IPR039116">
    <property type="entry name" value="CCDC93"/>
</dbReference>
<comment type="caution">
    <text evidence="2">The sequence shown here is derived from an EMBL/GenBank/DDBJ whole genome shotgun (WGS) entry which is preliminary data.</text>
</comment>
<keyword evidence="3" id="KW-1185">Reference proteome</keyword>
<dbReference type="InterPro" id="IPR019159">
    <property type="entry name" value="CCDC93_CC"/>
</dbReference>
<organism evidence="2 3">
    <name type="scientific">Handroanthus impetiginosus</name>
    <dbReference type="NCBI Taxonomy" id="429701"/>
    <lineage>
        <taxon>Eukaryota</taxon>
        <taxon>Viridiplantae</taxon>
        <taxon>Streptophyta</taxon>
        <taxon>Embryophyta</taxon>
        <taxon>Tracheophyta</taxon>
        <taxon>Spermatophyta</taxon>
        <taxon>Magnoliopsida</taxon>
        <taxon>eudicotyledons</taxon>
        <taxon>Gunneridae</taxon>
        <taxon>Pentapetalae</taxon>
        <taxon>asterids</taxon>
        <taxon>lamiids</taxon>
        <taxon>Lamiales</taxon>
        <taxon>Bignoniaceae</taxon>
        <taxon>Crescentiina</taxon>
        <taxon>Tabebuia alliance</taxon>
        <taxon>Handroanthus</taxon>
    </lineage>
</organism>
<dbReference type="EMBL" id="NKXS01003923">
    <property type="protein sequence ID" value="PIN08054.1"/>
    <property type="molecule type" value="Genomic_DNA"/>
</dbReference>